<dbReference type="InterPro" id="IPR001611">
    <property type="entry name" value="Leu-rich_rpt"/>
</dbReference>
<proteinExistence type="predicted"/>
<dbReference type="SMART" id="SM00365">
    <property type="entry name" value="LRR_SD22"/>
    <property type="match status" value="3"/>
</dbReference>
<dbReference type="OrthoDB" id="1904536at2759"/>
<sequence length="729" mass="79236">MEETSDLPEMQTRQPSLSPKRSSPIPITSAETAKRSAKIAKPSLVRSSGPPALGRASALNSSSARLNVSQNAANSLALVRRNSTGGIGGKRQVISSSVPKGKIASSNVEPRMRRSVTSGKQVSFGSTTTRQSNSSVSSSSDLKKQSPISPVSRTNFRMSKGDTTVSKQDTVRKATVVSTTKRMPSLSLDSHSGGGSSSSSTGSTLRKSGSKVSSPSVSSSGGSRFGSLSTSVDKGSSLLGRKKVADSRDSRLIMLPQVELKAGDDVRLDLRGHRVCSLNGSGLNLTPNLEFVYLRDNLLSSVEGIEVLKRVKVLDLSFNELKGPGFEPLENCKSLQQLYLAGNKITSLESLPQLPYLEFLSVAQNRLKSLSMATQPRLKVLAASKNKISTLKGFPHLPLLEHLRVEENPILEMPHVEAASILLIGPTLKRFNDRDLSGKEIDIAKRYPAHTFQCIRDGWEFCRPEAAVDSTFRFLLDKWKDDLPPGYILEEVSVDHPYEEDACHCHFNFSKDRTLSTDLELILNYQWFIGEKTPTNFLPIADAVGETYWPKREDIDKFLKVECTPILGEALYLSIFAVSSPVSAGTGFPKVLNLSVNGELVEGNVIKGSAEVAWCGGTPGKCVASWLRRRWNSTPVVVIGAEDEEYLLTLDDIDSSLVFMYTPVTEEGAKGEPQYAMTDFVKAAPPAVSNVQILGDIVEGNTIKGQGEYFGGKEGPSKFEWLRVNNDTG</sequence>
<accession>A0A7J7NGK2</accession>
<dbReference type="PANTHER" id="PTHR31149">
    <property type="entry name" value="EXPRESSED PROTEIN"/>
    <property type="match status" value="1"/>
</dbReference>
<feature type="compositionally biased region" description="Polar residues" evidence="1">
    <location>
        <begin position="115"/>
        <end position="125"/>
    </location>
</feature>
<dbReference type="EMBL" id="JACGCM010000811">
    <property type="protein sequence ID" value="KAF6166112.1"/>
    <property type="molecule type" value="Genomic_DNA"/>
</dbReference>
<dbReference type="InterPro" id="IPR032675">
    <property type="entry name" value="LRR_dom_sf"/>
</dbReference>
<evidence type="ECO:0000313" key="4">
    <source>
        <dbReference type="Proteomes" id="UP000541444"/>
    </source>
</evidence>
<evidence type="ECO:0000256" key="1">
    <source>
        <dbReference type="SAM" id="MobiDB-lite"/>
    </source>
</evidence>
<dbReference type="Proteomes" id="UP000541444">
    <property type="component" value="Unassembled WGS sequence"/>
</dbReference>
<feature type="region of interest" description="Disordered" evidence="1">
    <location>
        <begin position="80"/>
        <end position="234"/>
    </location>
</feature>
<feature type="compositionally biased region" description="Low complexity" evidence="1">
    <location>
        <begin position="126"/>
        <end position="140"/>
    </location>
</feature>
<dbReference type="Gene3D" id="3.80.10.10">
    <property type="entry name" value="Ribonuclease Inhibitor"/>
    <property type="match status" value="2"/>
</dbReference>
<dbReference type="Pfam" id="PF13855">
    <property type="entry name" value="LRR_8"/>
    <property type="match status" value="1"/>
</dbReference>
<feature type="compositionally biased region" description="Polar residues" evidence="1">
    <location>
        <begin position="93"/>
        <end position="108"/>
    </location>
</feature>
<feature type="compositionally biased region" description="Polar residues" evidence="1">
    <location>
        <begin position="11"/>
        <end position="31"/>
    </location>
</feature>
<evidence type="ECO:0000259" key="2">
    <source>
        <dbReference type="Pfam" id="PF23197"/>
    </source>
</evidence>
<dbReference type="AlphaFoldDB" id="A0A7J7NGK2"/>
<evidence type="ECO:0000313" key="3">
    <source>
        <dbReference type="EMBL" id="KAF6166112.1"/>
    </source>
</evidence>
<feature type="compositionally biased region" description="Low complexity" evidence="1">
    <location>
        <begin position="52"/>
        <end position="65"/>
    </location>
</feature>
<name>A0A7J7NGK2_9MAGN</name>
<keyword evidence="4" id="KW-1185">Reference proteome</keyword>
<feature type="domain" description="AIR9-like A9" evidence="2">
    <location>
        <begin position="591"/>
        <end position="678"/>
    </location>
</feature>
<dbReference type="Pfam" id="PF23197">
    <property type="entry name" value="IG_AIR9"/>
    <property type="match status" value="2"/>
</dbReference>
<comment type="caution">
    <text evidence="3">The sequence shown here is derived from an EMBL/GenBank/DDBJ whole genome shotgun (WGS) entry which is preliminary data.</text>
</comment>
<dbReference type="InterPro" id="IPR056284">
    <property type="entry name" value="AIR9-like_A9"/>
</dbReference>
<protein>
    <recommendedName>
        <fullName evidence="2">AIR9-like A9 domain-containing protein</fullName>
    </recommendedName>
</protein>
<dbReference type="FunFam" id="3.80.10.10:FF:000328">
    <property type="entry name" value="187-kDa microtubule-associated protein AIR9"/>
    <property type="match status" value="1"/>
</dbReference>
<feature type="compositionally biased region" description="Low complexity" evidence="1">
    <location>
        <begin position="185"/>
        <end position="231"/>
    </location>
</feature>
<dbReference type="SUPFAM" id="SSF52075">
    <property type="entry name" value="Outer arm dynein light chain 1"/>
    <property type="match status" value="1"/>
</dbReference>
<reference evidence="3 4" key="1">
    <citation type="journal article" date="2020" name="IScience">
        <title>Genome Sequencing of the Endangered Kingdonia uniflora (Circaeasteraceae, Ranunculales) Reveals Potential Mechanisms of Evolutionary Specialization.</title>
        <authorList>
            <person name="Sun Y."/>
            <person name="Deng T."/>
            <person name="Zhang A."/>
            <person name="Moore M.J."/>
            <person name="Landis J.B."/>
            <person name="Lin N."/>
            <person name="Zhang H."/>
            <person name="Zhang X."/>
            <person name="Huang J."/>
            <person name="Zhang X."/>
            <person name="Sun H."/>
            <person name="Wang H."/>
        </authorList>
    </citation>
    <scope>NUCLEOTIDE SEQUENCE [LARGE SCALE GENOMIC DNA]</scope>
    <source>
        <strain evidence="3">TB1705</strain>
        <tissue evidence="3">Leaf</tissue>
    </source>
</reference>
<dbReference type="PANTHER" id="PTHR31149:SF11">
    <property type="entry name" value="187-KDA MICROTUBULE-ASSOCIATED PROTEIN AIR9"/>
    <property type="match status" value="1"/>
</dbReference>
<organism evidence="3 4">
    <name type="scientific">Kingdonia uniflora</name>
    <dbReference type="NCBI Taxonomy" id="39325"/>
    <lineage>
        <taxon>Eukaryota</taxon>
        <taxon>Viridiplantae</taxon>
        <taxon>Streptophyta</taxon>
        <taxon>Embryophyta</taxon>
        <taxon>Tracheophyta</taxon>
        <taxon>Spermatophyta</taxon>
        <taxon>Magnoliopsida</taxon>
        <taxon>Ranunculales</taxon>
        <taxon>Circaeasteraceae</taxon>
        <taxon>Kingdonia</taxon>
    </lineage>
</organism>
<dbReference type="PROSITE" id="PS51450">
    <property type="entry name" value="LRR"/>
    <property type="match status" value="3"/>
</dbReference>
<gene>
    <name evidence="3" type="ORF">GIB67_023822</name>
</gene>
<feature type="region of interest" description="Disordered" evidence="1">
    <location>
        <begin position="1"/>
        <end position="65"/>
    </location>
</feature>
<feature type="compositionally biased region" description="Polar residues" evidence="1">
    <location>
        <begin position="146"/>
        <end position="168"/>
    </location>
</feature>
<feature type="domain" description="AIR9-like A9" evidence="2">
    <location>
        <begin position="688"/>
        <end position="728"/>
    </location>
</feature>